<evidence type="ECO:0000313" key="2">
    <source>
        <dbReference type="EMBL" id="KAF2395773.1"/>
    </source>
</evidence>
<dbReference type="GO" id="GO:0003735">
    <property type="term" value="F:structural constituent of ribosome"/>
    <property type="evidence" value="ECO:0007669"/>
    <property type="project" value="TreeGrafter"/>
</dbReference>
<evidence type="ECO:0000313" key="3">
    <source>
        <dbReference type="Proteomes" id="UP000799640"/>
    </source>
</evidence>
<accession>A0A6G1HI84</accession>
<proteinExistence type="predicted"/>
<dbReference type="Proteomes" id="UP000799640">
    <property type="component" value="Unassembled WGS sequence"/>
</dbReference>
<dbReference type="InterPro" id="IPR016712">
    <property type="entry name" value="Rbsml_bS1m-like"/>
</dbReference>
<protein>
    <submittedName>
        <fullName evidence="2">Uncharacterized protein</fullName>
    </submittedName>
</protein>
<dbReference type="OrthoDB" id="3913595at2759"/>
<dbReference type="GO" id="GO:0070124">
    <property type="term" value="P:mitochondrial translational initiation"/>
    <property type="evidence" value="ECO:0007669"/>
    <property type="project" value="TreeGrafter"/>
</dbReference>
<gene>
    <name evidence="2" type="ORF">EJ06DRAFT_534704</name>
</gene>
<reference evidence="2" key="1">
    <citation type="journal article" date="2020" name="Stud. Mycol.">
        <title>101 Dothideomycetes genomes: a test case for predicting lifestyles and emergence of pathogens.</title>
        <authorList>
            <person name="Haridas S."/>
            <person name="Albert R."/>
            <person name="Binder M."/>
            <person name="Bloem J."/>
            <person name="Labutti K."/>
            <person name="Salamov A."/>
            <person name="Andreopoulos B."/>
            <person name="Baker S."/>
            <person name="Barry K."/>
            <person name="Bills G."/>
            <person name="Bluhm B."/>
            <person name="Cannon C."/>
            <person name="Castanera R."/>
            <person name="Culley D."/>
            <person name="Daum C."/>
            <person name="Ezra D."/>
            <person name="Gonzalez J."/>
            <person name="Henrissat B."/>
            <person name="Kuo A."/>
            <person name="Liang C."/>
            <person name="Lipzen A."/>
            <person name="Lutzoni F."/>
            <person name="Magnuson J."/>
            <person name="Mondo S."/>
            <person name="Nolan M."/>
            <person name="Ohm R."/>
            <person name="Pangilinan J."/>
            <person name="Park H.-J."/>
            <person name="Ramirez L."/>
            <person name="Alfaro M."/>
            <person name="Sun H."/>
            <person name="Tritt A."/>
            <person name="Yoshinaga Y."/>
            <person name="Zwiers L.-H."/>
            <person name="Turgeon B."/>
            <person name="Goodwin S."/>
            <person name="Spatafora J."/>
            <person name="Crous P."/>
            <person name="Grigoriev I."/>
        </authorList>
    </citation>
    <scope>NUCLEOTIDE SEQUENCE</scope>
    <source>
        <strain evidence="2">CBS 262.69</strain>
    </source>
</reference>
<feature type="region of interest" description="Disordered" evidence="1">
    <location>
        <begin position="484"/>
        <end position="506"/>
    </location>
</feature>
<dbReference type="Pfam" id="PF11709">
    <property type="entry name" value="Mit_ribos_Mrp51"/>
    <property type="match status" value="2"/>
</dbReference>
<sequence length="527" mass="60089">MARHLSPTAQLLRTSRVFSLPPPLPRPATEAKTRFGFRDSDTATLPYPIRQAIATPDSSLCRGDWGLKRPLPIRTTTEASNPSFQITAHDTVEHITDFEPTLNHVRTLEKWQQIGLAVERSDMQHTVTRSPVSAFEDQYDNTVEKPSADRQTSGRPRFPIRWKYSGPWTGNMTDAEFAHFLKKTKAQKAEFEQHLRSYFRSICLRHKSTSAAAESKHTEKMFYTWLANMSEERFVAYMGRNLQDPKTSFVYHIGQYVEEMDGEPWSQDIASEANEVEQNFPTAFEKDLSKFMRQQVKVMRGDKTLQSELNREIRNFLDMPHPPERLNLLASTDFHETAERQDPGPLSTHPSAGLSYLRTNSVLNNHPLLGPQNSRPPVEARVLRPRSVMIRSNARSTLGVAGVATLEPSGHDNDDSVMDIDATKFGGAKIWVTPVHLQIKPDARIDVKVERAGDVPVRIRQGSLRPEFQQTELPRHGRFQQQLDSKPAYGYSNLVGQRSKRSDPHEETVMQVLKNMTRNPKKSEQRE</sequence>
<keyword evidence="3" id="KW-1185">Reference proteome</keyword>
<name>A0A6G1HI84_9PEZI</name>
<dbReference type="GO" id="GO:0005763">
    <property type="term" value="C:mitochondrial small ribosomal subunit"/>
    <property type="evidence" value="ECO:0007669"/>
    <property type="project" value="TreeGrafter"/>
</dbReference>
<dbReference type="PANTHER" id="PTHR28058:SF1">
    <property type="entry name" value="SMALL RIBOSOMAL SUBUNIT PROTEIN BS1M"/>
    <property type="match status" value="1"/>
</dbReference>
<dbReference type="AlphaFoldDB" id="A0A6G1HI84"/>
<organism evidence="2 3">
    <name type="scientific">Trichodelitschia bisporula</name>
    <dbReference type="NCBI Taxonomy" id="703511"/>
    <lineage>
        <taxon>Eukaryota</taxon>
        <taxon>Fungi</taxon>
        <taxon>Dikarya</taxon>
        <taxon>Ascomycota</taxon>
        <taxon>Pezizomycotina</taxon>
        <taxon>Dothideomycetes</taxon>
        <taxon>Dothideomycetes incertae sedis</taxon>
        <taxon>Phaeotrichales</taxon>
        <taxon>Phaeotrichaceae</taxon>
        <taxon>Trichodelitschia</taxon>
    </lineage>
</organism>
<dbReference type="PANTHER" id="PTHR28058">
    <property type="entry name" value="37S RIBOSOMAL PROTEIN MRP51, MITOCHONDRIAL"/>
    <property type="match status" value="1"/>
</dbReference>
<dbReference type="EMBL" id="ML996711">
    <property type="protein sequence ID" value="KAF2395773.1"/>
    <property type="molecule type" value="Genomic_DNA"/>
</dbReference>
<evidence type="ECO:0000256" key="1">
    <source>
        <dbReference type="SAM" id="MobiDB-lite"/>
    </source>
</evidence>